<dbReference type="SUPFAM" id="SSF69279">
    <property type="entry name" value="Phage tail proteins"/>
    <property type="match status" value="1"/>
</dbReference>
<dbReference type="OrthoDB" id="5446364at2"/>
<dbReference type="RefSeq" id="WP_111959849.1">
    <property type="nucleotide sequence ID" value="NZ_CP036313.1"/>
</dbReference>
<keyword evidence="4" id="KW-1185">Reference proteome</keyword>
<proteinExistence type="predicted"/>
<evidence type="ECO:0000313" key="4">
    <source>
        <dbReference type="Proteomes" id="UP000293902"/>
    </source>
</evidence>
<evidence type="ECO:0000313" key="3">
    <source>
        <dbReference type="Proteomes" id="UP000248798"/>
    </source>
</evidence>
<accession>A0A328F813</accession>
<evidence type="ECO:0000313" key="1">
    <source>
        <dbReference type="EMBL" id="QBH14334.1"/>
    </source>
</evidence>
<sequence>MNITGIRTRLIIGGQEYLRIPEMSLDYRRHAPLSVAQVTLADPGGDIFKSLSPGTAMEIHLGYRDQEADVWTGTVQRVTPDRKPDQVRMTGVGGELPLSETLITKSWENETPEAIVTYCVGQTGLPPGNIDATGIIFPRFVAATIPVWQVARQCEHSCHRGFGRDMDTWDLWMDKAGSVHWGDSDEDGDIPVIATAGGVISHAPATAPLTELSMVETFLLPGFRRCGKFQLTDTRRGIDDVFRARVVRHVVQPNKIRTYIWYGAEYGKY</sequence>
<protein>
    <submittedName>
        <fullName evidence="2">Uncharacterized protein</fullName>
    </submittedName>
</protein>
<dbReference type="EMBL" id="CP036313">
    <property type="protein sequence ID" value="QBH14334.1"/>
    <property type="molecule type" value="Genomic_DNA"/>
</dbReference>
<reference evidence="1 4" key="2">
    <citation type="submission" date="2019-02" db="EMBL/GenBank/DDBJ databases">
        <title>Complete genome sequence of Desulfobacter hydrogenophilus AcRS1.</title>
        <authorList>
            <person name="Marietou A."/>
            <person name="Lund M.B."/>
            <person name="Marshall I.P.G."/>
            <person name="Schreiber L."/>
            <person name="Jorgensen B."/>
        </authorList>
    </citation>
    <scope>NUCLEOTIDE SEQUENCE [LARGE SCALE GENOMIC DNA]</scope>
    <source>
        <strain evidence="1 4">AcRS1</strain>
    </source>
</reference>
<dbReference type="Proteomes" id="UP000248798">
    <property type="component" value="Unassembled WGS sequence"/>
</dbReference>
<reference evidence="2 3" key="1">
    <citation type="submission" date="2018-06" db="EMBL/GenBank/DDBJ databases">
        <title>Complete Genome Sequence of Desulfobacter hydrogenophilus (DSM3380).</title>
        <authorList>
            <person name="Marietou A."/>
            <person name="Schreiber L."/>
            <person name="Marshall I."/>
            <person name="Jorgensen B."/>
        </authorList>
    </citation>
    <scope>NUCLEOTIDE SEQUENCE [LARGE SCALE GENOMIC DNA]</scope>
    <source>
        <strain evidence="2 3">DSM 3380</strain>
    </source>
</reference>
<dbReference type="AlphaFoldDB" id="A0A328F813"/>
<gene>
    <name evidence="2" type="ORF">DO021_19665</name>
    <name evidence="1" type="ORF">EYB58_16265</name>
</gene>
<name>A0A328F813_9BACT</name>
<organism evidence="2 3">
    <name type="scientific">Desulfobacter hydrogenophilus</name>
    <dbReference type="NCBI Taxonomy" id="2291"/>
    <lineage>
        <taxon>Bacteria</taxon>
        <taxon>Pseudomonadati</taxon>
        <taxon>Thermodesulfobacteriota</taxon>
        <taxon>Desulfobacteria</taxon>
        <taxon>Desulfobacterales</taxon>
        <taxon>Desulfobacteraceae</taxon>
        <taxon>Desulfobacter</taxon>
    </lineage>
</organism>
<dbReference type="EMBL" id="QLNI01000052">
    <property type="protein sequence ID" value="RAM00336.1"/>
    <property type="molecule type" value="Genomic_DNA"/>
</dbReference>
<dbReference type="Proteomes" id="UP000293902">
    <property type="component" value="Chromosome"/>
</dbReference>
<evidence type="ECO:0000313" key="2">
    <source>
        <dbReference type="EMBL" id="RAM00336.1"/>
    </source>
</evidence>